<gene>
    <name evidence="1" type="ORF">DAEQUDRAFT_419380</name>
</gene>
<organism evidence="1 2">
    <name type="scientific">Daedalea quercina L-15889</name>
    <dbReference type="NCBI Taxonomy" id="1314783"/>
    <lineage>
        <taxon>Eukaryota</taxon>
        <taxon>Fungi</taxon>
        <taxon>Dikarya</taxon>
        <taxon>Basidiomycota</taxon>
        <taxon>Agaricomycotina</taxon>
        <taxon>Agaricomycetes</taxon>
        <taxon>Polyporales</taxon>
        <taxon>Fomitopsis</taxon>
    </lineage>
</organism>
<dbReference type="EMBL" id="KV429036">
    <property type="protein sequence ID" value="KZT73571.1"/>
    <property type="molecule type" value="Genomic_DNA"/>
</dbReference>
<dbReference type="AlphaFoldDB" id="A0A165TKD8"/>
<dbReference type="Proteomes" id="UP000076727">
    <property type="component" value="Unassembled WGS sequence"/>
</dbReference>
<protein>
    <submittedName>
        <fullName evidence="1">Uncharacterized protein</fullName>
    </submittedName>
</protein>
<evidence type="ECO:0000313" key="1">
    <source>
        <dbReference type="EMBL" id="KZT73571.1"/>
    </source>
</evidence>
<keyword evidence="2" id="KW-1185">Reference proteome</keyword>
<accession>A0A165TKD8</accession>
<sequence length="60" mass="6819">MPGQFSRAIHYTSLRRVQLEVCSMCPDFLLRIILHWKRLAYPTMLSNAAAAISAISMPLQ</sequence>
<name>A0A165TKD8_9APHY</name>
<reference evidence="1 2" key="1">
    <citation type="journal article" date="2016" name="Mol. Biol. Evol.">
        <title>Comparative Genomics of Early-Diverging Mushroom-Forming Fungi Provides Insights into the Origins of Lignocellulose Decay Capabilities.</title>
        <authorList>
            <person name="Nagy L.G."/>
            <person name="Riley R."/>
            <person name="Tritt A."/>
            <person name="Adam C."/>
            <person name="Daum C."/>
            <person name="Floudas D."/>
            <person name="Sun H."/>
            <person name="Yadav J.S."/>
            <person name="Pangilinan J."/>
            <person name="Larsson K.H."/>
            <person name="Matsuura K."/>
            <person name="Barry K."/>
            <person name="Labutti K."/>
            <person name="Kuo R."/>
            <person name="Ohm R.A."/>
            <person name="Bhattacharya S.S."/>
            <person name="Shirouzu T."/>
            <person name="Yoshinaga Y."/>
            <person name="Martin F.M."/>
            <person name="Grigoriev I.V."/>
            <person name="Hibbett D.S."/>
        </authorList>
    </citation>
    <scope>NUCLEOTIDE SEQUENCE [LARGE SCALE GENOMIC DNA]</scope>
    <source>
        <strain evidence="1 2">L-15889</strain>
    </source>
</reference>
<evidence type="ECO:0000313" key="2">
    <source>
        <dbReference type="Proteomes" id="UP000076727"/>
    </source>
</evidence>
<proteinExistence type="predicted"/>